<evidence type="ECO:0000313" key="3">
    <source>
        <dbReference type="EMBL" id="CDI74381.1"/>
    </source>
</evidence>
<dbReference type="VEuPathDB" id="ToxoDB:EPH_0012020"/>
<keyword evidence="1" id="KW-0175">Coiled coil</keyword>
<proteinExistence type="predicted"/>
<evidence type="ECO:0000256" key="1">
    <source>
        <dbReference type="SAM" id="Coils"/>
    </source>
</evidence>
<dbReference type="AlphaFoldDB" id="U6G2B0"/>
<organism evidence="3 4">
    <name type="scientific">Eimeria praecox</name>
    <dbReference type="NCBI Taxonomy" id="51316"/>
    <lineage>
        <taxon>Eukaryota</taxon>
        <taxon>Sar</taxon>
        <taxon>Alveolata</taxon>
        <taxon>Apicomplexa</taxon>
        <taxon>Conoidasida</taxon>
        <taxon>Coccidia</taxon>
        <taxon>Eucoccidiorida</taxon>
        <taxon>Eimeriorina</taxon>
        <taxon>Eimeriidae</taxon>
        <taxon>Eimeria</taxon>
    </lineage>
</organism>
<dbReference type="Proteomes" id="UP000018201">
    <property type="component" value="Unassembled WGS sequence"/>
</dbReference>
<evidence type="ECO:0000313" key="4">
    <source>
        <dbReference type="Proteomes" id="UP000018201"/>
    </source>
</evidence>
<protein>
    <submittedName>
        <fullName evidence="3">Uncharacterized protein</fullName>
    </submittedName>
</protein>
<name>U6G2B0_9EIME</name>
<reference evidence="3" key="1">
    <citation type="submission" date="2013-10" db="EMBL/GenBank/DDBJ databases">
        <title>Genomic analysis of the causative agents of coccidiosis in chickens.</title>
        <authorList>
            <person name="Reid A.J."/>
            <person name="Blake D."/>
            <person name="Billington K."/>
            <person name="Browne H."/>
            <person name="Dunn M."/>
            <person name="Hung S."/>
            <person name="Kawahara F."/>
            <person name="Miranda-Saavedra D."/>
            <person name="Mourier T."/>
            <person name="Nagra H."/>
            <person name="Otto T.D."/>
            <person name="Rawlings N."/>
            <person name="Sanchez A."/>
            <person name="Sanders M."/>
            <person name="Subramaniam C."/>
            <person name="Tay Y."/>
            <person name="Dear P."/>
            <person name="Doerig C."/>
            <person name="Gruber A."/>
            <person name="Parkinson J."/>
            <person name="Shirley M."/>
            <person name="Wan K.L."/>
            <person name="Berriman M."/>
            <person name="Tomley F."/>
            <person name="Pain A."/>
        </authorList>
    </citation>
    <scope>NUCLEOTIDE SEQUENCE [LARGE SCALE GENOMIC DNA]</scope>
    <source>
        <strain evidence="3">Houghton</strain>
    </source>
</reference>
<feature type="compositionally biased region" description="Polar residues" evidence="2">
    <location>
        <begin position="209"/>
        <end position="226"/>
    </location>
</feature>
<keyword evidence="4" id="KW-1185">Reference proteome</keyword>
<sequence length="457" mass="49383">MGPYYYWPGGEAGQNYYWESTGPYAYPGYGGPVVYDPAAAAGWPVGAPAGPEAAGAYAAGGPTSAAGQGPQALTQEALMAVNDGLCFPVTGWVVTYKSMSEEVRQRLAAEYTFRPDGATAEDGLFEHFARLITEVRAVAPRSGADPQLVEAHNRRTAFLTALLEATTERLKGIEDRLCIFADFADYSAPLAKAGSQPQKAEGSKGMQRGSGSSILSPGRESTNSLASAGLGQSEEGVEYSYFLEALNRHVGDLGEKIEEVKKKEAKKKKKKKKKKQRDVTRAEAERLADFLGAARGRLNEDKKIPSMMMMAFLKAAKGAATAKGGGSAQRKAGSPWKYDASWATEAAWQLARRAETEGGLAFEEAAQFLITFGADLSTLRACQYHHPTFVNQFEENWTGEALDEAWQNITQNEREKRAKVQEAKMSVLLVVQELVNQCGSRSARADAQLLQAAIALL</sequence>
<evidence type="ECO:0000256" key="2">
    <source>
        <dbReference type="SAM" id="MobiDB-lite"/>
    </source>
</evidence>
<feature type="region of interest" description="Disordered" evidence="2">
    <location>
        <begin position="193"/>
        <end position="229"/>
    </location>
</feature>
<dbReference type="OrthoDB" id="10327204at2759"/>
<feature type="coiled-coil region" evidence="1">
    <location>
        <begin position="243"/>
        <end position="285"/>
    </location>
</feature>
<dbReference type="EMBL" id="HG690308">
    <property type="protein sequence ID" value="CDI74381.1"/>
    <property type="molecule type" value="Genomic_DNA"/>
</dbReference>
<accession>U6G2B0</accession>
<gene>
    <name evidence="3" type="ORF">EPH_0012020</name>
</gene>
<reference evidence="3" key="2">
    <citation type="submission" date="2013-10" db="EMBL/GenBank/DDBJ databases">
        <authorList>
            <person name="Aslett M."/>
        </authorList>
    </citation>
    <scope>NUCLEOTIDE SEQUENCE [LARGE SCALE GENOMIC DNA]</scope>
    <source>
        <strain evidence="3">Houghton</strain>
    </source>
</reference>